<dbReference type="Proteomes" id="UP000494330">
    <property type="component" value="Unassembled WGS sequence"/>
</dbReference>
<feature type="signal peptide" evidence="1">
    <location>
        <begin position="1"/>
        <end position="24"/>
    </location>
</feature>
<proteinExistence type="predicted"/>
<keyword evidence="1" id="KW-0732">Signal</keyword>
<dbReference type="EMBL" id="CABVQD010000019">
    <property type="protein sequence ID" value="VWC02557.1"/>
    <property type="molecule type" value="Genomic_DNA"/>
</dbReference>
<evidence type="ECO:0000313" key="2">
    <source>
        <dbReference type="EMBL" id="VWC02557.1"/>
    </source>
</evidence>
<protein>
    <submittedName>
        <fullName evidence="2">Putative alcohol dehydrogenase</fullName>
    </submittedName>
</protein>
<evidence type="ECO:0000313" key="3">
    <source>
        <dbReference type="Proteomes" id="UP000494330"/>
    </source>
</evidence>
<gene>
    <name evidence="2" type="ORF">BPA30113_04813</name>
</gene>
<feature type="chain" id="PRO_5044425631" evidence="1">
    <location>
        <begin position="25"/>
        <end position="291"/>
    </location>
</feature>
<evidence type="ECO:0000256" key="1">
    <source>
        <dbReference type="SAM" id="SignalP"/>
    </source>
</evidence>
<dbReference type="RefSeq" id="WP_031401880.1">
    <property type="nucleotide sequence ID" value="NZ_CABVQD010000019.1"/>
</dbReference>
<keyword evidence="3" id="KW-1185">Reference proteome</keyword>
<sequence>MKTKAMQPAALAGVLLALSTSASAIDIYPGDYTVLPPGTTLALGYLGYTPSSDFRLDGVGKVPDSSLDQTVGIARVLHYTQIGGVPLAFQAYLPFAKLTDVKVGGSPVPTNNGLGDLTFGATAFLVNRPDPQYGTVVGFTAYFSVPTGKYDLGRVGAGAGTVVFTPQLGVIQGLGRNLFFDGALDVAAQPGHDDAGQRISVRPSVELQTYLRYQFTPATSVSFGYAGTFGGKEYVDDAYTGQKTSTNQLRLFASHMLTPTWQVSGMLGKALSAEGGFKNDYSVQLRVMKIF</sequence>
<dbReference type="InterPro" id="IPR025737">
    <property type="entry name" value="FApF"/>
</dbReference>
<accession>A0A6J5EBE0</accession>
<reference evidence="2 3" key="1">
    <citation type="submission" date="2019-09" db="EMBL/GenBank/DDBJ databases">
        <authorList>
            <person name="Depoorter E."/>
        </authorList>
    </citation>
    <scope>NUCLEOTIDE SEQUENCE [LARGE SCALE GENOMIC DNA]</scope>
    <source>
        <strain evidence="2">LMG 30113</strain>
    </source>
</reference>
<organism evidence="2 3">
    <name type="scientific">Burkholderia paludis</name>
    <dbReference type="NCBI Taxonomy" id="1506587"/>
    <lineage>
        <taxon>Bacteria</taxon>
        <taxon>Pseudomonadati</taxon>
        <taxon>Pseudomonadota</taxon>
        <taxon>Betaproteobacteria</taxon>
        <taxon>Burkholderiales</taxon>
        <taxon>Burkholderiaceae</taxon>
        <taxon>Burkholderia</taxon>
        <taxon>Burkholderia cepacia complex</taxon>
    </lineage>
</organism>
<dbReference type="AlphaFoldDB" id="A0A6J5EBE0"/>
<dbReference type="Pfam" id="PF13557">
    <property type="entry name" value="Phenol_MetA_deg"/>
    <property type="match status" value="1"/>
</dbReference>
<name>A0A6J5EBE0_9BURK</name>